<proteinExistence type="predicted"/>
<dbReference type="Proteomes" id="UP000297737">
    <property type="component" value="Unassembled WGS sequence"/>
</dbReference>
<reference evidence="1 2" key="1">
    <citation type="submission" date="2019-02" db="EMBL/GenBank/DDBJ databases">
        <title>Polymorphobacter sp. isolated from the lake at the Tibet of China.</title>
        <authorList>
            <person name="Li A."/>
        </authorList>
    </citation>
    <scope>NUCLEOTIDE SEQUENCE [LARGE SCALE GENOMIC DNA]</scope>
    <source>
        <strain evidence="1 2">DJ1R-1</strain>
    </source>
</reference>
<dbReference type="AlphaFoldDB" id="A0A4Y9ERS0"/>
<keyword evidence="2" id="KW-1185">Reference proteome</keyword>
<evidence type="ECO:0000313" key="1">
    <source>
        <dbReference type="EMBL" id="TFU06152.1"/>
    </source>
</evidence>
<dbReference type="RefSeq" id="WP_135244876.1">
    <property type="nucleotide sequence ID" value="NZ_SIHO01000001.1"/>
</dbReference>
<evidence type="ECO:0000313" key="2">
    <source>
        <dbReference type="Proteomes" id="UP000297737"/>
    </source>
</evidence>
<dbReference type="EMBL" id="SIHO01000001">
    <property type="protein sequence ID" value="TFU06152.1"/>
    <property type="molecule type" value="Genomic_DNA"/>
</dbReference>
<comment type="caution">
    <text evidence="1">The sequence shown here is derived from an EMBL/GenBank/DDBJ whole genome shotgun (WGS) entry which is preliminary data.</text>
</comment>
<organism evidence="1 2">
    <name type="scientific">Glacieibacterium arshaanense</name>
    <dbReference type="NCBI Taxonomy" id="2511025"/>
    <lineage>
        <taxon>Bacteria</taxon>
        <taxon>Pseudomonadati</taxon>
        <taxon>Pseudomonadota</taxon>
        <taxon>Alphaproteobacteria</taxon>
        <taxon>Sphingomonadales</taxon>
        <taxon>Sphingosinicellaceae</taxon>
        <taxon>Glacieibacterium</taxon>
    </lineage>
</organism>
<sequence length="113" mass="12262">MKIEQFLEENPWASIRADGVTVDHMALGEIDGIIVNDGEVTLRHGSGSFAHEIVYERFRAIRDILAFVGKPNTGRAGAATLAEVLNANIDFEPMDRLSFVQAVINAVSPPQAA</sequence>
<gene>
    <name evidence="1" type="ORF">EUV02_03830</name>
</gene>
<name>A0A4Y9ERS0_9SPHN</name>
<protein>
    <submittedName>
        <fullName evidence="1">Uncharacterized protein</fullName>
    </submittedName>
</protein>
<accession>A0A4Y9ERS0</accession>